<protein>
    <recommendedName>
        <fullName evidence="3">Transposase</fullName>
    </recommendedName>
</protein>
<dbReference type="AlphaFoldDB" id="A0A3S4NXK7"/>
<dbReference type="KEGG" id="nci:NCTC10296_02048"/>
<dbReference type="Proteomes" id="UP000279284">
    <property type="component" value="Chromosome"/>
</dbReference>
<evidence type="ECO:0000313" key="1">
    <source>
        <dbReference type="EMBL" id="VEF02924.1"/>
    </source>
</evidence>
<sequence length="53" mass="6155">MIPKPKPQSDTYIRQNFGCSVIAKYIRGMRYIGFKNPTYLTAFSDRHIANPFT</sequence>
<accession>A0A3S4NXK7</accession>
<evidence type="ECO:0000313" key="2">
    <source>
        <dbReference type="Proteomes" id="UP000279284"/>
    </source>
</evidence>
<keyword evidence="2" id="KW-1185">Reference proteome</keyword>
<dbReference type="EMBL" id="LR134313">
    <property type="protein sequence ID" value="VEF02924.1"/>
    <property type="molecule type" value="Genomic_DNA"/>
</dbReference>
<proteinExistence type="predicted"/>
<gene>
    <name evidence="1" type="ORF">NCTC10296_02048</name>
</gene>
<name>A0A3S4NXK7_9NEIS</name>
<evidence type="ECO:0008006" key="3">
    <source>
        <dbReference type="Google" id="ProtNLM"/>
    </source>
</evidence>
<organism evidence="1 2">
    <name type="scientific">Neisseria canis</name>
    <dbReference type="NCBI Taxonomy" id="493"/>
    <lineage>
        <taxon>Bacteria</taxon>
        <taxon>Pseudomonadati</taxon>
        <taxon>Pseudomonadota</taxon>
        <taxon>Betaproteobacteria</taxon>
        <taxon>Neisseriales</taxon>
        <taxon>Neisseriaceae</taxon>
        <taxon>Neisseria</taxon>
    </lineage>
</organism>
<reference evidence="1 2" key="1">
    <citation type="submission" date="2018-12" db="EMBL/GenBank/DDBJ databases">
        <authorList>
            <consortium name="Pathogen Informatics"/>
        </authorList>
    </citation>
    <scope>NUCLEOTIDE SEQUENCE [LARGE SCALE GENOMIC DNA]</scope>
    <source>
        <strain evidence="1 2">NCTC10296</strain>
    </source>
</reference>